<dbReference type="EMBL" id="CAJPDT010000095">
    <property type="protein sequence ID" value="CAF9936943.1"/>
    <property type="molecule type" value="Genomic_DNA"/>
</dbReference>
<dbReference type="PANTHER" id="PTHR40780:SF3">
    <property type="entry name" value="DUF3669 DOMAIN-CONTAINING PROTEIN"/>
    <property type="match status" value="1"/>
</dbReference>
<sequence length="615" mass="69587">MDPIFRRIGQGFCGTVWAAPTASGDTFAIKREDGGPGRSLQIDYEIHLKVLKSLSGTYPKFLVPACHEYVSAHNQDWWDKKVSKFPKEFQIPCNILVSERIPPFPKIVRETIIEEYCPNSLRPKIESIKSSEPNQDCLIRPYLGRRRRLEKQSRHKSFSLRNYPLHVDQVEELKLDGKLYARIMAETLAHLYWKAHVDANDIEFVLAPPRESHTNQLDTHPAHASHMKSENLGEHVVWILDFDCCRQLTVDEKGVEQAVEAFYRNNPYYPRPGRDNSMDKALWKEFKEHFLESSETILGQGSLEARLPTLQSSLVSSSTPGPPGFTADYVWNVSNPLSPLAIYVTAIRLMYGLTLQSWSSPVELLESGLGIVTQTPNYNVIIFTNDEPPGTELTTSLVVKVLLEAVTDMARRDPGFYQVAIFMAISEIRIGRMMIYNRRDPDTQPLDDEGVFIGTSTARSHNSTGSIYGIDRSSPNITLLTDFNSIIDPSDRRFKITWQWDGENIPNQDIFSAALNGLAIVAQFDRDDPCPSITALSTSRNAILHIGRSTTEETLFAGQISRTFFLLINKLFLVQRRFEEMWIDLSYDGESIADGYIYKVRRLGGGNATQGVANE</sequence>
<organism evidence="2 3">
    <name type="scientific">Imshaugia aleurites</name>
    <dbReference type="NCBI Taxonomy" id="172621"/>
    <lineage>
        <taxon>Eukaryota</taxon>
        <taxon>Fungi</taxon>
        <taxon>Dikarya</taxon>
        <taxon>Ascomycota</taxon>
        <taxon>Pezizomycotina</taxon>
        <taxon>Lecanoromycetes</taxon>
        <taxon>OSLEUM clade</taxon>
        <taxon>Lecanoromycetidae</taxon>
        <taxon>Lecanorales</taxon>
        <taxon>Lecanorineae</taxon>
        <taxon>Parmeliaceae</taxon>
        <taxon>Imshaugia</taxon>
    </lineage>
</organism>
<dbReference type="InterPro" id="IPR022137">
    <property type="entry name" value="Znf_prot_DUF3669"/>
</dbReference>
<evidence type="ECO:0000313" key="2">
    <source>
        <dbReference type="EMBL" id="CAF9936943.1"/>
    </source>
</evidence>
<dbReference type="AlphaFoldDB" id="A0A8H3GBV7"/>
<protein>
    <recommendedName>
        <fullName evidence="1">DUF3669 domain-containing protein</fullName>
    </recommendedName>
</protein>
<dbReference type="Proteomes" id="UP000664534">
    <property type="component" value="Unassembled WGS sequence"/>
</dbReference>
<feature type="domain" description="DUF3669" evidence="1">
    <location>
        <begin position="237"/>
        <end position="300"/>
    </location>
</feature>
<proteinExistence type="predicted"/>
<keyword evidence="3" id="KW-1185">Reference proteome</keyword>
<name>A0A8H3GBV7_9LECA</name>
<evidence type="ECO:0000313" key="3">
    <source>
        <dbReference type="Proteomes" id="UP000664534"/>
    </source>
</evidence>
<reference evidence="2" key="1">
    <citation type="submission" date="2021-03" db="EMBL/GenBank/DDBJ databases">
        <authorList>
            <person name="Tagirdzhanova G."/>
        </authorList>
    </citation>
    <scope>NUCLEOTIDE SEQUENCE</scope>
</reference>
<comment type="caution">
    <text evidence="2">The sequence shown here is derived from an EMBL/GenBank/DDBJ whole genome shotgun (WGS) entry which is preliminary data.</text>
</comment>
<evidence type="ECO:0000259" key="1">
    <source>
        <dbReference type="Pfam" id="PF12417"/>
    </source>
</evidence>
<gene>
    <name evidence="2" type="ORF">IMSHALPRED_010961</name>
</gene>
<accession>A0A8H3GBV7</accession>
<dbReference type="OrthoDB" id="2993351at2759"/>
<dbReference type="PANTHER" id="PTHR40780">
    <property type="entry name" value="DUF3669 DOMAIN-CONTAINING PROTEIN"/>
    <property type="match status" value="1"/>
</dbReference>
<dbReference type="Pfam" id="PF12417">
    <property type="entry name" value="DUF3669"/>
    <property type="match status" value="1"/>
</dbReference>